<organism evidence="2 3">
    <name type="scientific">Archangium lansingense</name>
    <dbReference type="NCBI Taxonomy" id="2995310"/>
    <lineage>
        <taxon>Bacteria</taxon>
        <taxon>Pseudomonadati</taxon>
        <taxon>Myxococcota</taxon>
        <taxon>Myxococcia</taxon>
        <taxon>Myxococcales</taxon>
        <taxon>Cystobacterineae</taxon>
        <taxon>Archangiaceae</taxon>
        <taxon>Archangium</taxon>
    </lineage>
</organism>
<evidence type="ECO:0000259" key="1">
    <source>
        <dbReference type="Pfam" id="PF07791"/>
    </source>
</evidence>
<gene>
    <name evidence="2" type="ORF">OV287_20180</name>
</gene>
<proteinExistence type="predicted"/>
<dbReference type="EMBL" id="JAPNKA010000001">
    <property type="protein sequence ID" value="MCY1076803.1"/>
    <property type="molecule type" value="Genomic_DNA"/>
</dbReference>
<dbReference type="RefSeq" id="WP_267535665.1">
    <property type="nucleotide sequence ID" value="NZ_JAPNKA010000001.1"/>
</dbReference>
<sequence>MAQRYFELIDDMSSPERWLLRDPLDEQGKEVRTRQFMSGEPTRYDSRLRVPVYHPGTSLDFTRVDTGAIPVVTEKVVRVLTELAPGDVQLFPVEVESRPEPYFLVNVTRLIKCIDDAACEEVLYWQPEDGRPDKVGQYRDVYGMRIDPSKVADARVFRPWGWRVALIVANDVKEALERTGATGLDFREVTGPRRQTADQQPQVASHEDWLRQVDTAREAVWRSLGQLEEDAIVPIVPGGPEWPGQRQAWRVIHRTERRLLLVTDGLSDPPPGHEVPSVGIGLELAIETDEPVKDVQGSWALLVLHRVANEVVEHERVRKAALTGLLSMEVSGKGMPRSLVTKEGRVGVLLGLESNTLPQHLDLPAGRVRLVTVKTLLPTELAYLVQHGKQGRDELVRRFVEGGEEHLSRAKRRAVV</sequence>
<feature type="domain" description="Immunity MXAN-0049 protein" evidence="1">
    <location>
        <begin position="16"/>
        <end position="189"/>
    </location>
</feature>
<accession>A0ABT4A580</accession>
<evidence type="ECO:0000313" key="3">
    <source>
        <dbReference type="Proteomes" id="UP001207654"/>
    </source>
</evidence>
<keyword evidence="3" id="KW-1185">Reference proteome</keyword>
<reference evidence="2 3" key="1">
    <citation type="submission" date="2022-11" db="EMBL/GenBank/DDBJ databases">
        <title>Minimal conservation of predation-associated metabolite biosynthetic gene clusters underscores biosynthetic potential of Myxococcota including descriptions for ten novel species: Archangium lansinium sp. nov., Myxococcus landrumus sp. nov., Nannocystis bai.</title>
        <authorList>
            <person name="Ahearne A."/>
            <person name="Stevens C."/>
            <person name="Phillips K."/>
        </authorList>
    </citation>
    <scope>NUCLEOTIDE SEQUENCE [LARGE SCALE GENOMIC DNA]</scope>
    <source>
        <strain evidence="2 3">MIWBW</strain>
    </source>
</reference>
<evidence type="ECO:0000313" key="2">
    <source>
        <dbReference type="EMBL" id="MCY1076803.1"/>
    </source>
</evidence>
<dbReference type="InterPro" id="IPR012433">
    <property type="entry name" value="Imm11"/>
</dbReference>
<dbReference type="Proteomes" id="UP001207654">
    <property type="component" value="Unassembled WGS sequence"/>
</dbReference>
<comment type="caution">
    <text evidence="2">The sequence shown here is derived from an EMBL/GenBank/DDBJ whole genome shotgun (WGS) entry which is preliminary data.</text>
</comment>
<name>A0ABT4A580_9BACT</name>
<dbReference type="Pfam" id="PF07791">
    <property type="entry name" value="Imm11"/>
    <property type="match status" value="1"/>
</dbReference>
<protein>
    <recommendedName>
        <fullName evidence="1">Immunity MXAN-0049 protein domain-containing protein</fullName>
    </recommendedName>
</protein>